<evidence type="ECO:0000259" key="1">
    <source>
        <dbReference type="Pfam" id="PF13439"/>
    </source>
</evidence>
<dbReference type="GO" id="GO:0016757">
    <property type="term" value="F:glycosyltransferase activity"/>
    <property type="evidence" value="ECO:0007669"/>
    <property type="project" value="UniProtKB-KW"/>
</dbReference>
<dbReference type="PANTHER" id="PTHR12526">
    <property type="entry name" value="GLYCOSYLTRANSFERASE"/>
    <property type="match status" value="1"/>
</dbReference>
<protein>
    <submittedName>
        <fullName evidence="2">Glycosyltransferase</fullName>
        <ecNumber evidence="2">2.4.-.-</ecNumber>
    </submittedName>
</protein>
<keyword evidence="2" id="KW-0808">Transferase</keyword>
<keyword evidence="3" id="KW-1185">Reference proteome</keyword>
<dbReference type="AlphaFoldDB" id="A0AAW9RTZ8"/>
<dbReference type="Pfam" id="PF13692">
    <property type="entry name" value="Glyco_trans_1_4"/>
    <property type="match status" value="1"/>
</dbReference>
<dbReference type="SUPFAM" id="SSF53756">
    <property type="entry name" value="UDP-Glycosyltransferase/glycogen phosphorylase"/>
    <property type="match status" value="1"/>
</dbReference>
<accession>A0AAW9RTZ8</accession>
<feature type="domain" description="Glycosyltransferase subfamily 4-like N-terminal" evidence="1">
    <location>
        <begin position="29"/>
        <end position="202"/>
    </location>
</feature>
<dbReference type="EMBL" id="JAZHOF010000008">
    <property type="protein sequence ID" value="MEJ8573727.1"/>
    <property type="molecule type" value="Genomic_DNA"/>
</dbReference>
<sequence>MPAIAPAPHNRDQMTGGPLRIVHCLRAPVGGLFRHVCDLARAQAGRGHLVGIIADATTGGSRAEQRFAELRAVCELGIERFAMSRLPGPGDLSAAARVRTVAERWQPDVLHGHGAKGGVYARIAGTRLRRGRKPVRAYTPHGGSLHYSPSSPAGFLYLRAERFLSARTDLFLFESEFGRQAFEAKVGRPDAVVRVVHNGVAPAEFEPISPAPGAADFVFVGELRTLKGVDTLLEALNLMEAGEHGPTAVVVGAGPDEELFRDRARNLGLERRVTFPGQLPARQAFALGRCIVVPSRAESLPYIVLEAAAARLPIVATNVGGIPEIFGAQSERLVPPGDAPALAAAMRRILCDGDAASAEASDLAADIATRFSLDSMAERILDAYFACAGAN</sequence>
<name>A0AAW9RTZ8_9HYPH</name>
<dbReference type="Gene3D" id="3.40.50.2000">
    <property type="entry name" value="Glycogen Phosphorylase B"/>
    <property type="match status" value="2"/>
</dbReference>
<dbReference type="EC" id="2.4.-.-" evidence="2"/>
<dbReference type="InterPro" id="IPR028098">
    <property type="entry name" value="Glyco_trans_4-like_N"/>
</dbReference>
<dbReference type="Pfam" id="PF13439">
    <property type="entry name" value="Glyco_transf_4"/>
    <property type="match status" value="1"/>
</dbReference>
<dbReference type="Proteomes" id="UP001378188">
    <property type="component" value="Unassembled WGS sequence"/>
</dbReference>
<proteinExistence type="predicted"/>
<organism evidence="2 3">
    <name type="scientific">Microbaculum marinum</name>
    <dbReference type="NCBI Taxonomy" id="1764581"/>
    <lineage>
        <taxon>Bacteria</taxon>
        <taxon>Pseudomonadati</taxon>
        <taxon>Pseudomonadota</taxon>
        <taxon>Alphaproteobacteria</taxon>
        <taxon>Hyphomicrobiales</taxon>
        <taxon>Tepidamorphaceae</taxon>
        <taxon>Microbaculum</taxon>
    </lineage>
</organism>
<keyword evidence="2" id="KW-0328">Glycosyltransferase</keyword>
<evidence type="ECO:0000313" key="3">
    <source>
        <dbReference type="Proteomes" id="UP001378188"/>
    </source>
</evidence>
<comment type="caution">
    <text evidence="2">The sequence shown here is derived from an EMBL/GenBank/DDBJ whole genome shotgun (WGS) entry which is preliminary data.</text>
</comment>
<reference evidence="2 3" key="1">
    <citation type="submission" date="2024-02" db="EMBL/GenBank/DDBJ databases">
        <title>Genome analysis and characterization of Microbaculum marinisediminis sp. nov., isolated from marine sediment.</title>
        <authorList>
            <person name="Du Z.-J."/>
            <person name="Ye Y.-Q."/>
            <person name="Zhang Z.-R."/>
            <person name="Yuan S.-M."/>
            <person name="Zhang X.-Y."/>
        </authorList>
    </citation>
    <scope>NUCLEOTIDE SEQUENCE [LARGE SCALE GENOMIC DNA]</scope>
    <source>
        <strain evidence="2 3">SDUM1044001</strain>
    </source>
</reference>
<gene>
    <name evidence="2" type="ORF">V3328_19710</name>
</gene>
<evidence type="ECO:0000313" key="2">
    <source>
        <dbReference type="EMBL" id="MEJ8573727.1"/>
    </source>
</evidence>